<dbReference type="InterPro" id="IPR007831">
    <property type="entry name" value="T2SS_GspE_N"/>
</dbReference>
<dbReference type="PANTHER" id="PTHR30258:SF1">
    <property type="entry name" value="PROTEIN TRANSPORT PROTEIN HOFB HOMOLOG"/>
    <property type="match status" value="1"/>
</dbReference>
<dbReference type="Gene3D" id="3.30.450.90">
    <property type="match status" value="1"/>
</dbReference>
<comment type="subcellular location">
    <subcellularLocation>
        <location evidence="1">Cytoplasm</location>
    </subcellularLocation>
</comment>
<evidence type="ECO:0000256" key="5">
    <source>
        <dbReference type="ARBA" id="ARBA00022840"/>
    </source>
</evidence>
<dbReference type="InterPro" id="IPR001482">
    <property type="entry name" value="T2SS/T4SS_dom"/>
</dbReference>
<dbReference type="Gene3D" id="3.30.300.160">
    <property type="entry name" value="Type II secretion system, protein E, N-terminal domain"/>
    <property type="match status" value="1"/>
</dbReference>
<dbReference type="FunFam" id="3.40.50.300:FF:000398">
    <property type="entry name" value="Type IV pilus assembly ATPase PilB"/>
    <property type="match status" value="1"/>
</dbReference>
<keyword evidence="3" id="KW-0963">Cytoplasm</keyword>
<dbReference type="GO" id="GO:0016887">
    <property type="term" value="F:ATP hydrolysis activity"/>
    <property type="evidence" value="ECO:0007669"/>
    <property type="project" value="InterPro"/>
</dbReference>
<dbReference type="GO" id="GO:0009297">
    <property type="term" value="P:pilus assembly"/>
    <property type="evidence" value="ECO:0007669"/>
    <property type="project" value="InterPro"/>
</dbReference>
<dbReference type="GO" id="GO:0005886">
    <property type="term" value="C:plasma membrane"/>
    <property type="evidence" value="ECO:0007669"/>
    <property type="project" value="TreeGrafter"/>
</dbReference>
<accession>A0A2A4XH00</accession>
<dbReference type="InterPro" id="IPR013374">
    <property type="entry name" value="ATPase_typ4_pilus-assembl_PilB"/>
</dbReference>
<sequence length="565" mass="62586">MAVKIVGLARRLVAEKLADEAKVQQAILDATHQDTSLAHYLVRNKLVDQFALAVTTSDEFQLPLIEIESFDLDSCPVNVVEADLVKKHRILPLSTNGKSLFLAISYPGDLSAIDEIAFHTGLKIEMVIAEDIKLDSAINQYLQLISRSYSSKTAIDSKLEDEIAINSAIMSEAEEELSTFDETPLVRFINNLLLEAIALRASDIHFEPYESVYRIRFRIDGLLREMTRPPVKLTARLASRIKIMAHLDIAEKRAPQDGRIRIRLAGKRTIDVRVNSLPTLWGEKIVMRILDPLNTDLNMDTLGMEPGQKEAYLQALQKQQGLILVTGPTGSGKSLTLYSGLNSLNSNTKNISTVEDPVEITIEGINQLAVNAKTGISFSSALRAILRQDPDIIMLGEIRDLETAEIVLRAAQTGHLVLTTLHTLSAAASLDRLRNIGIPRYNLASTISLIVAQRLARRLCERCKEPVEIPEKVLTEQGLTAELHPSPLLFRAKGCGDCGNGFRGRIGFYEVVPVSKSLSRIIMEGGTTQRFRKHMRKHGLLDLRQAALLKVAQGLTSLEEANRLT</sequence>
<dbReference type="GO" id="GO:0005524">
    <property type="term" value="F:ATP binding"/>
    <property type="evidence" value="ECO:0007669"/>
    <property type="project" value="UniProtKB-KW"/>
</dbReference>
<dbReference type="AlphaFoldDB" id="A0A2A4XH00"/>
<evidence type="ECO:0000313" key="7">
    <source>
        <dbReference type="EMBL" id="PCI81893.1"/>
    </source>
</evidence>
<protein>
    <submittedName>
        <fullName evidence="7">Type IV-A pilus assembly ATPase PilB</fullName>
    </submittedName>
</protein>
<dbReference type="FunFam" id="3.30.450.90:FF:000001">
    <property type="entry name" value="Type II secretion system ATPase GspE"/>
    <property type="match status" value="1"/>
</dbReference>
<dbReference type="Proteomes" id="UP000218767">
    <property type="component" value="Unassembled WGS sequence"/>
</dbReference>
<evidence type="ECO:0000256" key="1">
    <source>
        <dbReference type="ARBA" id="ARBA00004496"/>
    </source>
</evidence>
<dbReference type="CDD" id="cd01129">
    <property type="entry name" value="PulE-GspE-like"/>
    <property type="match status" value="1"/>
</dbReference>
<dbReference type="Gene3D" id="3.40.50.300">
    <property type="entry name" value="P-loop containing nucleotide triphosphate hydrolases"/>
    <property type="match status" value="1"/>
</dbReference>
<dbReference type="InterPro" id="IPR027417">
    <property type="entry name" value="P-loop_NTPase"/>
</dbReference>
<keyword evidence="5" id="KW-0067">ATP-binding</keyword>
<dbReference type="Pfam" id="PF05157">
    <property type="entry name" value="MshEN"/>
    <property type="match status" value="1"/>
</dbReference>
<name>A0A2A4XH00_9GAMM</name>
<evidence type="ECO:0000313" key="8">
    <source>
        <dbReference type="Proteomes" id="UP000218767"/>
    </source>
</evidence>
<dbReference type="SUPFAM" id="SSF160246">
    <property type="entry name" value="EspE N-terminal domain-like"/>
    <property type="match status" value="1"/>
</dbReference>
<dbReference type="Pfam" id="PF00437">
    <property type="entry name" value="T2SSE"/>
    <property type="match status" value="1"/>
</dbReference>
<dbReference type="SUPFAM" id="SSF52540">
    <property type="entry name" value="P-loop containing nucleoside triphosphate hydrolases"/>
    <property type="match status" value="1"/>
</dbReference>
<evidence type="ECO:0000256" key="4">
    <source>
        <dbReference type="ARBA" id="ARBA00022741"/>
    </source>
</evidence>
<comment type="caution">
    <text evidence="7">The sequence shown here is derived from an EMBL/GenBank/DDBJ whole genome shotgun (WGS) entry which is preliminary data.</text>
</comment>
<dbReference type="PANTHER" id="PTHR30258">
    <property type="entry name" value="TYPE II SECRETION SYSTEM PROTEIN GSPE-RELATED"/>
    <property type="match status" value="1"/>
</dbReference>
<gene>
    <name evidence="7" type="primary">pilB</name>
    <name evidence="7" type="ORF">COB20_01135</name>
</gene>
<reference evidence="8" key="1">
    <citation type="submission" date="2017-08" db="EMBL/GenBank/DDBJ databases">
        <title>A dynamic microbial community with high functional redundancy inhabits the cold, oxic subseafloor aquifer.</title>
        <authorList>
            <person name="Tully B.J."/>
            <person name="Wheat C.G."/>
            <person name="Glazer B.T."/>
            <person name="Huber J.A."/>
        </authorList>
    </citation>
    <scope>NUCLEOTIDE SEQUENCE [LARGE SCALE GENOMIC DNA]</scope>
</reference>
<keyword evidence="4" id="KW-0547">Nucleotide-binding</keyword>
<dbReference type="PROSITE" id="PS00662">
    <property type="entry name" value="T2SP_E"/>
    <property type="match status" value="1"/>
</dbReference>
<dbReference type="EMBL" id="NVUL01000003">
    <property type="protein sequence ID" value="PCI81893.1"/>
    <property type="molecule type" value="Genomic_DNA"/>
</dbReference>
<comment type="similarity">
    <text evidence="2">Belongs to the GSP E family.</text>
</comment>
<evidence type="ECO:0000256" key="2">
    <source>
        <dbReference type="ARBA" id="ARBA00006611"/>
    </source>
</evidence>
<dbReference type="GO" id="GO:0005737">
    <property type="term" value="C:cytoplasm"/>
    <property type="evidence" value="ECO:0007669"/>
    <property type="project" value="UniProtKB-SubCell"/>
</dbReference>
<feature type="domain" description="Bacterial type II secretion system protein E" evidence="6">
    <location>
        <begin position="386"/>
        <end position="400"/>
    </location>
</feature>
<dbReference type="InterPro" id="IPR037257">
    <property type="entry name" value="T2SS_E_N_sf"/>
</dbReference>
<organism evidence="7 8">
    <name type="scientific">SAR86 cluster bacterium</name>
    <dbReference type="NCBI Taxonomy" id="2030880"/>
    <lineage>
        <taxon>Bacteria</taxon>
        <taxon>Pseudomonadati</taxon>
        <taxon>Pseudomonadota</taxon>
        <taxon>Gammaproteobacteria</taxon>
        <taxon>SAR86 cluster</taxon>
    </lineage>
</organism>
<dbReference type="NCBIfam" id="TIGR02538">
    <property type="entry name" value="type_IV_pilB"/>
    <property type="match status" value="1"/>
</dbReference>
<proteinExistence type="inferred from homology"/>
<evidence type="ECO:0000259" key="6">
    <source>
        <dbReference type="PROSITE" id="PS00662"/>
    </source>
</evidence>
<evidence type="ECO:0000256" key="3">
    <source>
        <dbReference type="ARBA" id="ARBA00022490"/>
    </source>
</evidence>